<gene>
    <name evidence="2" type="ORF">ACFPN5_07685</name>
</gene>
<sequence>MDTNDNPDLDARLGLLRSALADMDTPRCVEKELMQAFNAAFAPPRPWYRRLSLPEWCAAGAGSFVAAAMLGLLLVPPRLAGDMHEAQPLVRFDDGAAFIALDSLERIDQEAEPRLVQAEVPRTMLAALGLPVTPENAGEAVHAEMLVGAGGEPLALRLTSID</sequence>
<keyword evidence="1" id="KW-0812">Transmembrane</keyword>
<organism evidence="2 3">
    <name type="scientific">Massilia niabensis</name>
    <dbReference type="NCBI Taxonomy" id="544910"/>
    <lineage>
        <taxon>Bacteria</taxon>
        <taxon>Pseudomonadati</taxon>
        <taxon>Pseudomonadota</taxon>
        <taxon>Betaproteobacteria</taxon>
        <taxon>Burkholderiales</taxon>
        <taxon>Oxalobacteraceae</taxon>
        <taxon>Telluria group</taxon>
        <taxon>Massilia</taxon>
    </lineage>
</organism>
<keyword evidence="1" id="KW-1133">Transmembrane helix</keyword>
<evidence type="ECO:0000313" key="3">
    <source>
        <dbReference type="Proteomes" id="UP001596050"/>
    </source>
</evidence>
<keyword evidence="3" id="KW-1185">Reference proteome</keyword>
<reference evidence="3" key="1">
    <citation type="journal article" date="2019" name="Int. J. Syst. Evol. Microbiol.">
        <title>The Global Catalogue of Microorganisms (GCM) 10K type strain sequencing project: providing services to taxonomists for standard genome sequencing and annotation.</title>
        <authorList>
            <consortium name="The Broad Institute Genomics Platform"/>
            <consortium name="The Broad Institute Genome Sequencing Center for Infectious Disease"/>
            <person name="Wu L."/>
            <person name="Ma J."/>
        </authorList>
    </citation>
    <scope>NUCLEOTIDE SEQUENCE [LARGE SCALE GENOMIC DNA]</scope>
    <source>
        <strain evidence="3">KACC 12649</strain>
    </source>
</reference>
<feature type="transmembrane region" description="Helical" evidence="1">
    <location>
        <begin position="53"/>
        <end position="75"/>
    </location>
</feature>
<evidence type="ECO:0000256" key="1">
    <source>
        <dbReference type="SAM" id="Phobius"/>
    </source>
</evidence>
<dbReference type="RefSeq" id="WP_379781774.1">
    <property type="nucleotide sequence ID" value="NZ_JBHSMU010000008.1"/>
</dbReference>
<proteinExistence type="predicted"/>
<keyword evidence="1" id="KW-0472">Membrane</keyword>
<evidence type="ECO:0000313" key="2">
    <source>
        <dbReference type="EMBL" id="MFC5459689.1"/>
    </source>
</evidence>
<name>A0ABW0L1Z8_9BURK</name>
<comment type="caution">
    <text evidence="2">The sequence shown here is derived from an EMBL/GenBank/DDBJ whole genome shotgun (WGS) entry which is preliminary data.</text>
</comment>
<dbReference type="Proteomes" id="UP001596050">
    <property type="component" value="Unassembled WGS sequence"/>
</dbReference>
<dbReference type="EMBL" id="JBHSMU010000008">
    <property type="protein sequence ID" value="MFC5459689.1"/>
    <property type="molecule type" value="Genomic_DNA"/>
</dbReference>
<accession>A0ABW0L1Z8</accession>
<protein>
    <submittedName>
        <fullName evidence="2">Uncharacterized protein</fullName>
    </submittedName>
</protein>